<dbReference type="PANTHER" id="PTHR42715">
    <property type="entry name" value="BETA-GLUCOSIDASE"/>
    <property type="match status" value="1"/>
</dbReference>
<dbReference type="PRINTS" id="PR00133">
    <property type="entry name" value="GLHYDRLASE3"/>
</dbReference>
<feature type="domain" description="Fibronectin type III-like" evidence="7">
    <location>
        <begin position="785"/>
        <end position="861"/>
    </location>
</feature>
<dbReference type="PANTHER" id="PTHR42715:SF10">
    <property type="entry name" value="BETA-GLUCOSIDASE"/>
    <property type="match status" value="1"/>
</dbReference>
<dbReference type="Proteomes" id="UP000277300">
    <property type="component" value="Unassembled WGS sequence"/>
</dbReference>
<evidence type="ECO:0000256" key="1">
    <source>
        <dbReference type="ARBA" id="ARBA00000448"/>
    </source>
</evidence>
<evidence type="ECO:0000256" key="5">
    <source>
        <dbReference type="ARBA" id="ARBA00023295"/>
    </source>
</evidence>
<dbReference type="InterPro" id="IPR036962">
    <property type="entry name" value="Glyco_hydro_3_N_sf"/>
</dbReference>
<dbReference type="InterPro" id="IPR036881">
    <property type="entry name" value="Glyco_hydro_3_C_sf"/>
</dbReference>
<dbReference type="Gene3D" id="3.40.50.1700">
    <property type="entry name" value="Glycoside hydrolase family 3 C-terminal domain"/>
    <property type="match status" value="1"/>
</dbReference>
<dbReference type="Pfam" id="PF00933">
    <property type="entry name" value="Glyco_hydro_3"/>
    <property type="match status" value="1"/>
</dbReference>
<gene>
    <name evidence="8" type="ORF">BBP00_00007083</name>
</gene>
<dbReference type="EC" id="3.2.1.21" evidence="3"/>
<keyword evidence="5" id="KW-0326">Glycosidase</keyword>
<keyword evidence="4" id="KW-0378">Hydrolase</keyword>
<sequence>MYIFVAPADELTNADYDYQAEVSWLTGNDKVDALVESLTPEQKVSLVHGAVDTSGNQQQAGYVVPIESMGIPEIRLTDGEAGINIVHNSTGSPMQLNVAATWSLDAAYQHGVITGKESKLFNIAVALYPRVNILRDVYEGNFWQSFSEDPFLNARLGVQSIKAVQDQGTMANPKQIGPSYSGASGSAYNSIVDEQVLKELYWVAPGTLLQEGNGATLMCSYTKVNGVQACQNQDLFDTIRNEYNSSAIVVSDWGATHSAAESLIAGLDLEMPTGDDYYDALYDYIYVSKNLSESYLNRAVGHILAKYDEFNLLNTTTGGSSPLPADVVEEHGDISYDIAVKSGVLLKNENNVLPITNGTSIAVIGPNGVQYTHGTNFAERAYGFPERQISTLEALKTRLGEDVAHTVGVDQEGSIIPSTHLRNLNGDPGLSRNDTNNGTSNDDIVYFTGTSELPAGASYTWQGQLFADTAGYYTISFTRAIPNWENHTNVDYGQIFAIGTLTVNETESEGYRLYGDGGVKPWSNSIATRDGWDNIKVYVHLDEGWHDINAYIVGLIDEPTSVRLTWVTPAQRAANIQEAVDIAQTVDTPVVFAFANSPAQEVMILDDGLDELIEKVAAVNPNTVVVLNNAEPVEMPWLDSVAAVLEMMYPNQEGGWATADLLLGNHNPQGRLPVTYPTSVNTSMTRNPDYPERIPDAEENITFSEGINNGYRWYTYSNTTVLFPFGYGLSYTSFEYSNPNFQSSDSASQSDFSGHYEVSISPDDAEVKFSVSITITNSGSVKGVEVPQVYVGPPTNAETVYPGIQFASIALVGFGNVELEAGESVTVTIGIRDKQLSYYNVSSSSWELASGQRPIYIAKSAEDLVFAGLVQI</sequence>
<dbReference type="EMBL" id="MBDO02000269">
    <property type="protein sequence ID" value="RLN58271.1"/>
    <property type="molecule type" value="Genomic_DNA"/>
</dbReference>
<evidence type="ECO:0000256" key="6">
    <source>
        <dbReference type="SAM" id="MobiDB-lite"/>
    </source>
</evidence>
<protein>
    <recommendedName>
        <fullName evidence="3">beta-glucosidase</fullName>
        <ecNumber evidence="3">3.2.1.21</ecNumber>
    </recommendedName>
</protein>
<dbReference type="InterPro" id="IPR017853">
    <property type="entry name" value="GH"/>
</dbReference>
<feature type="region of interest" description="Disordered" evidence="6">
    <location>
        <begin position="418"/>
        <end position="438"/>
    </location>
</feature>
<dbReference type="GO" id="GO:0008422">
    <property type="term" value="F:beta-glucosidase activity"/>
    <property type="evidence" value="ECO:0007669"/>
    <property type="project" value="UniProtKB-EC"/>
</dbReference>
<dbReference type="Gene3D" id="3.20.20.300">
    <property type="entry name" value="Glycoside hydrolase, family 3, N-terminal domain"/>
    <property type="match status" value="1"/>
</dbReference>
<dbReference type="SMART" id="SM01217">
    <property type="entry name" value="Fn3_like"/>
    <property type="match status" value="1"/>
</dbReference>
<dbReference type="InterPro" id="IPR050288">
    <property type="entry name" value="Cellulose_deg_GH3"/>
</dbReference>
<comment type="caution">
    <text evidence="8">The sequence shown here is derived from an EMBL/GenBank/DDBJ whole genome shotgun (WGS) entry which is preliminary data.</text>
</comment>
<organism evidence="8 9">
    <name type="scientific">Phytophthora kernoviae</name>
    <dbReference type="NCBI Taxonomy" id="325452"/>
    <lineage>
        <taxon>Eukaryota</taxon>
        <taxon>Sar</taxon>
        <taxon>Stramenopiles</taxon>
        <taxon>Oomycota</taxon>
        <taxon>Peronosporomycetes</taxon>
        <taxon>Peronosporales</taxon>
        <taxon>Peronosporaceae</taxon>
        <taxon>Phytophthora</taxon>
    </lineage>
</organism>
<dbReference type="OrthoDB" id="416222at2759"/>
<comment type="catalytic activity">
    <reaction evidence="1">
        <text>Hydrolysis of terminal, non-reducing beta-D-glucosyl residues with release of beta-D-glucose.</text>
        <dbReference type="EC" id="3.2.1.21"/>
    </reaction>
</comment>
<evidence type="ECO:0000256" key="2">
    <source>
        <dbReference type="ARBA" id="ARBA00005336"/>
    </source>
</evidence>
<dbReference type="InterPro" id="IPR026891">
    <property type="entry name" value="Fn3-like"/>
</dbReference>
<dbReference type="InterPro" id="IPR001764">
    <property type="entry name" value="Glyco_hydro_3_N"/>
</dbReference>
<dbReference type="Gene3D" id="2.60.120.380">
    <property type="match status" value="1"/>
</dbReference>
<comment type="similarity">
    <text evidence="2">Belongs to the glycosyl hydrolase 3 family.</text>
</comment>
<dbReference type="InterPro" id="IPR013783">
    <property type="entry name" value="Ig-like_fold"/>
</dbReference>
<evidence type="ECO:0000259" key="7">
    <source>
        <dbReference type="SMART" id="SM01217"/>
    </source>
</evidence>
<name>A0A3F2RJA4_9STRA</name>
<accession>A0A3F2RJA4</accession>
<evidence type="ECO:0000313" key="8">
    <source>
        <dbReference type="EMBL" id="RLN58271.1"/>
    </source>
</evidence>
<evidence type="ECO:0000256" key="4">
    <source>
        <dbReference type="ARBA" id="ARBA00022801"/>
    </source>
</evidence>
<evidence type="ECO:0000313" key="9">
    <source>
        <dbReference type="Proteomes" id="UP000277300"/>
    </source>
</evidence>
<dbReference type="InterPro" id="IPR002772">
    <property type="entry name" value="Glyco_hydro_3_C"/>
</dbReference>
<reference evidence="8 9" key="1">
    <citation type="submission" date="2018-07" db="EMBL/GenBank/DDBJ databases">
        <title>Genome sequencing of oomycete isolates from Chile give support for New Zealand origin for Phytophthora kernoviae and make available the first Nothophytophthora sp. genome.</title>
        <authorList>
            <person name="Studholme D.J."/>
            <person name="Sanfuentes E."/>
            <person name="Panda P."/>
            <person name="Hill R."/>
            <person name="Sambles C."/>
            <person name="Grant M."/>
            <person name="Williams N.M."/>
            <person name="Mcdougal R.L."/>
        </authorList>
    </citation>
    <scope>NUCLEOTIDE SEQUENCE [LARGE SCALE GENOMIC DNA]</scope>
    <source>
        <strain evidence="8">Chile6</strain>
    </source>
</reference>
<dbReference type="Pfam" id="PF14310">
    <property type="entry name" value="Fn3-like"/>
    <property type="match status" value="1"/>
</dbReference>
<evidence type="ECO:0000256" key="3">
    <source>
        <dbReference type="ARBA" id="ARBA00012744"/>
    </source>
</evidence>
<dbReference type="SUPFAM" id="SSF51445">
    <property type="entry name" value="(Trans)glycosidases"/>
    <property type="match status" value="1"/>
</dbReference>
<dbReference type="Pfam" id="PF01915">
    <property type="entry name" value="Glyco_hydro_3_C"/>
    <property type="match status" value="1"/>
</dbReference>
<dbReference type="Gene3D" id="2.60.40.10">
    <property type="entry name" value="Immunoglobulins"/>
    <property type="match status" value="1"/>
</dbReference>
<dbReference type="GO" id="GO:0005975">
    <property type="term" value="P:carbohydrate metabolic process"/>
    <property type="evidence" value="ECO:0007669"/>
    <property type="project" value="InterPro"/>
</dbReference>
<proteinExistence type="inferred from homology"/>
<dbReference type="SUPFAM" id="SSF52279">
    <property type="entry name" value="Beta-D-glucan exohydrolase, C-terminal domain"/>
    <property type="match status" value="1"/>
</dbReference>
<dbReference type="AlphaFoldDB" id="A0A3F2RJA4"/>